<dbReference type="Proteomes" id="UP000219522">
    <property type="component" value="Unassembled WGS sequence"/>
</dbReference>
<reference evidence="3 4" key="1">
    <citation type="submission" date="2017-09" db="EMBL/GenBank/DDBJ databases">
        <authorList>
            <person name="Varghese N."/>
            <person name="Submissions S."/>
        </authorList>
    </citation>
    <scope>NUCLEOTIDE SEQUENCE [LARGE SCALE GENOMIC DNA]</scope>
    <source>
        <strain evidence="3 4">OK806</strain>
    </source>
</reference>
<evidence type="ECO:0000313" key="3">
    <source>
        <dbReference type="EMBL" id="SOE88567.1"/>
    </source>
</evidence>
<dbReference type="EMBL" id="OCSU01000003">
    <property type="protein sequence ID" value="SOE88567.1"/>
    <property type="molecule type" value="Genomic_DNA"/>
</dbReference>
<protein>
    <recommendedName>
        <fullName evidence="5">Late embryogenesis abundant protein</fullName>
    </recommendedName>
</protein>
<feature type="region of interest" description="Disordered" evidence="1">
    <location>
        <begin position="23"/>
        <end position="93"/>
    </location>
</feature>
<organism evidence="3 4">
    <name type="scientific">Caballeronia arationis</name>
    <dbReference type="NCBI Taxonomy" id="1777142"/>
    <lineage>
        <taxon>Bacteria</taxon>
        <taxon>Pseudomonadati</taxon>
        <taxon>Pseudomonadota</taxon>
        <taxon>Betaproteobacteria</taxon>
        <taxon>Burkholderiales</taxon>
        <taxon>Burkholderiaceae</taxon>
        <taxon>Caballeronia</taxon>
    </lineage>
</organism>
<comment type="caution">
    <text evidence="3">The sequence shown here is derived from an EMBL/GenBank/DDBJ whole genome shotgun (WGS) entry which is preliminary data.</text>
</comment>
<sequence length="93" mass="9028">MKQTNKLAVVGMLAFALSAPVFAQGAGGGGSNSDGGKAEGPDSGMTASGPHTTHKKGTGGTTLHQQNKATHLKGASAAKAASALGTNDKGQPQ</sequence>
<feature type="signal peptide" evidence="2">
    <location>
        <begin position="1"/>
        <end position="23"/>
    </location>
</feature>
<name>A0A7Z7IEQ2_9BURK</name>
<gene>
    <name evidence="3" type="ORF">SAMN05446927_7184</name>
</gene>
<proteinExistence type="predicted"/>
<evidence type="ECO:0008006" key="5">
    <source>
        <dbReference type="Google" id="ProtNLM"/>
    </source>
</evidence>
<feature type="chain" id="PRO_5031418901" description="Late embryogenesis abundant protein" evidence="2">
    <location>
        <begin position="24"/>
        <end position="93"/>
    </location>
</feature>
<evidence type="ECO:0000313" key="4">
    <source>
        <dbReference type="Proteomes" id="UP000219522"/>
    </source>
</evidence>
<evidence type="ECO:0000256" key="2">
    <source>
        <dbReference type="SAM" id="SignalP"/>
    </source>
</evidence>
<keyword evidence="2" id="KW-0732">Signal</keyword>
<dbReference type="RefSeq" id="WP_062636160.1">
    <property type="nucleotide sequence ID" value="NZ_FCOG02000018.1"/>
</dbReference>
<keyword evidence="4" id="KW-1185">Reference proteome</keyword>
<accession>A0A7Z7IEQ2</accession>
<evidence type="ECO:0000256" key="1">
    <source>
        <dbReference type="SAM" id="MobiDB-lite"/>
    </source>
</evidence>
<dbReference type="AlphaFoldDB" id="A0A7Z7IEQ2"/>
<feature type="compositionally biased region" description="Low complexity" evidence="1">
    <location>
        <begin position="72"/>
        <end position="85"/>
    </location>
</feature>